<sequence>MQKGVGEERQQGLSSKKPSLKHLSRKQKVADSAPSGKNYLDFSQISALDIKAKKLCTLQGKDFIEGLDELSRFLAAVDPAQSALFQAIDQKGQDFATYFFAAYSDTRNVRVSLRIYNTIKSLVRYIVLMDRYYEIGNRKYKRMADELLRSVKADSEGYLKYAIHFSFAQCWPFWDSEKMMKERMLNGFNFSYKEIRYHNMFKSSDAPTIYGRVLDSELKNYNPNVSLVLHYNQALQDIQDDLDDLEEDLYDKLPNIFILGTVESIPFSTLAANPDSIREAVVKSKSLDKILELAREYESSVEGILLPSQYNFLKDLAHGYAKKLYESIRVCKEKYGMLQVADTTVH</sequence>
<protein>
    <submittedName>
        <fullName evidence="2">Uncharacterized protein</fullName>
    </submittedName>
</protein>
<evidence type="ECO:0000256" key="1">
    <source>
        <dbReference type="SAM" id="MobiDB-lite"/>
    </source>
</evidence>
<dbReference type="OrthoDB" id="11385at2157"/>
<organism evidence="2 3">
    <name type="scientific">Candidatus Nitrososphaera evergladensis SR1</name>
    <dbReference type="NCBI Taxonomy" id="1459636"/>
    <lineage>
        <taxon>Archaea</taxon>
        <taxon>Nitrososphaerota</taxon>
        <taxon>Nitrososphaeria</taxon>
        <taxon>Nitrososphaerales</taxon>
        <taxon>Nitrososphaeraceae</taxon>
        <taxon>Nitrososphaera</taxon>
    </lineage>
</organism>
<keyword evidence="3" id="KW-1185">Reference proteome</keyword>
<feature type="compositionally biased region" description="Basic and acidic residues" evidence="1">
    <location>
        <begin position="1"/>
        <end position="10"/>
    </location>
</feature>
<dbReference type="GeneID" id="41598620"/>
<evidence type="ECO:0000313" key="2">
    <source>
        <dbReference type="EMBL" id="AIF84978.1"/>
    </source>
</evidence>
<accession>A0A075MUY9</accession>
<reference evidence="2 3" key="1">
    <citation type="journal article" date="2014" name="PLoS ONE">
        <title>Genome Sequence of Candidatus Nitrososphaera evergladensis from Group I.1b Enriched from Everglades Soil Reveals Novel Genomic Features of the Ammonia-Oxidizing Archaea.</title>
        <authorList>
            <person name="Zhalnina K.V."/>
            <person name="Dias R."/>
            <person name="Leonard M.T."/>
            <person name="Dorr de Quadros P."/>
            <person name="Camargo F.A."/>
            <person name="Drew J.C."/>
            <person name="Farmerie W.G."/>
            <person name="Daroub S.H."/>
            <person name="Triplett E.W."/>
        </authorList>
    </citation>
    <scope>NUCLEOTIDE SEQUENCE [LARGE SCALE GENOMIC DNA]</scope>
    <source>
        <strain evidence="2 3">SR1</strain>
    </source>
</reference>
<proteinExistence type="predicted"/>
<dbReference type="KEGG" id="nev:NTE_02942"/>
<dbReference type="RefSeq" id="WP_148701459.1">
    <property type="nucleotide sequence ID" value="NZ_CP007174.1"/>
</dbReference>
<feature type="compositionally biased region" description="Basic residues" evidence="1">
    <location>
        <begin position="18"/>
        <end position="27"/>
    </location>
</feature>
<gene>
    <name evidence="2" type="ORF">NTE_02942</name>
</gene>
<evidence type="ECO:0000313" key="3">
    <source>
        <dbReference type="Proteomes" id="UP000028194"/>
    </source>
</evidence>
<dbReference type="HOGENOM" id="CLU_800774_0_0_2"/>
<feature type="region of interest" description="Disordered" evidence="1">
    <location>
        <begin position="1"/>
        <end position="34"/>
    </location>
</feature>
<dbReference type="EMBL" id="CP007174">
    <property type="protein sequence ID" value="AIF84978.1"/>
    <property type="molecule type" value="Genomic_DNA"/>
</dbReference>
<dbReference type="AlphaFoldDB" id="A0A075MUY9"/>
<dbReference type="Proteomes" id="UP000028194">
    <property type="component" value="Chromosome"/>
</dbReference>
<name>A0A075MUY9_9ARCH</name>